<accession>A0A2L1GR66</accession>
<dbReference type="GO" id="GO:0000716">
    <property type="term" value="P:transcription-coupled nucleotide-excision repair, DNA damage recognition"/>
    <property type="evidence" value="ECO:0007669"/>
    <property type="project" value="UniProtKB-UniRule"/>
</dbReference>
<evidence type="ECO:0000256" key="14">
    <source>
        <dbReference type="SAM" id="MobiDB-lite"/>
    </source>
</evidence>
<dbReference type="SMART" id="SM01058">
    <property type="entry name" value="CarD_TRCF"/>
    <property type="match status" value="1"/>
</dbReference>
<evidence type="ECO:0000256" key="7">
    <source>
        <dbReference type="ARBA" id="ARBA00022840"/>
    </source>
</evidence>
<evidence type="ECO:0000256" key="4">
    <source>
        <dbReference type="ARBA" id="ARBA00022763"/>
    </source>
</evidence>
<dbReference type="SUPFAM" id="SSF52540">
    <property type="entry name" value="P-loop containing nucleoside triphosphate hydrolases"/>
    <property type="match status" value="4"/>
</dbReference>
<dbReference type="SMART" id="SM00490">
    <property type="entry name" value="HELICc"/>
    <property type="match status" value="1"/>
</dbReference>
<evidence type="ECO:0000313" key="17">
    <source>
        <dbReference type="EMBL" id="AVD72114.1"/>
    </source>
</evidence>
<comment type="similarity">
    <text evidence="11 13">In the C-terminal section; belongs to the helicase family. RecG subfamily.</text>
</comment>
<dbReference type="SMART" id="SM00982">
    <property type="entry name" value="TRCF"/>
    <property type="match status" value="1"/>
</dbReference>
<comment type="similarity">
    <text evidence="10 13">In the N-terminal section; belongs to the UvrB family.</text>
</comment>
<evidence type="ECO:0000256" key="5">
    <source>
        <dbReference type="ARBA" id="ARBA00022801"/>
    </source>
</evidence>
<dbReference type="SUPFAM" id="SSF143517">
    <property type="entry name" value="TRCF domain-like"/>
    <property type="match status" value="1"/>
</dbReference>
<evidence type="ECO:0000256" key="13">
    <source>
        <dbReference type="HAMAP-Rule" id="MF_00969"/>
    </source>
</evidence>
<dbReference type="GO" id="GO:0005524">
    <property type="term" value="F:ATP binding"/>
    <property type="evidence" value="ECO:0007669"/>
    <property type="project" value="UniProtKB-UniRule"/>
</dbReference>
<keyword evidence="4 13" id="KW-0227">DNA damage</keyword>
<evidence type="ECO:0000259" key="15">
    <source>
        <dbReference type="PROSITE" id="PS51192"/>
    </source>
</evidence>
<evidence type="ECO:0000313" key="18">
    <source>
        <dbReference type="Proteomes" id="UP000239867"/>
    </source>
</evidence>
<dbReference type="InterPro" id="IPR004576">
    <property type="entry name" value="Mfd"/>
</dbReference>
<dbReference type="PROSITE" id="PS51194">
    <property type="entry name" value="HELICASE_CTER"/>
    <property type="match status" value="1"/>
</dbReference>
<dbReference type="PANTHER" id="PTHR47964">
    <property type="entry name" value="ATP-DEPENDENT DNA HELICASE HOMOLOG RECG, CHLOROPLASTIC"/>
    <property type="match status" value="1"/>
</dbReference>
<dbReference type="Pfam" id="PF03461">
    <property type="entry name" value="TRCF"/>
    <property type="match status" value="1"/>
</dbReference>
<dbReference type="Gene3D" id="3.40.50.300">
    <property type="entry name" value="P-loop containing nucleotide triphosphate hydrolases"/>
    <property type="match status" value="2"/>
</dbReference>
<sequence>MQTILARLQEGQTVPTAISGCTSASAALLLARLLAAGKRSLCCLLPSEEELQLLAQDFAFFSASPLLLFPGTGIPPYTVLKPEMAACGERVSTLYQVRNLQEPALILSTVEAVCRRLPSPQHLNTKCELLIAGEDADRDALIAFALASGYQPCELVRQEGDLAIRGGIIDLYPPSWHGESVGPLRLDFFGDTVESIRTFDPASQRSTGELAEAILLPCSELLYPDDPAGQARMLEAFDRLRDGLQAPAQANAGVREHLQLRQRFAGMDMLAPMLTGADGLRSFFEYLPATCSLLLFDAPACRRRARLFFERVDANFAAVQTQGMAVSPPEELFLAESELLAVLGKRTLVHLMRLPDPEALTAPLPLPVKNHSLLAQEMTLSRQKQGILGPLATHIKEWQARGESVLLACRSLRQAGHLQSMLAQHQVDAACPGRSYAAMTSIPRAQVICLAAPLSQGFDLPHEQLHILSTAELFGDRRISPRRSGRNAGPDAPAVQLEQLHKGDIVVHADHGIARFEGLVNLNYAGVHGDFLLLLFRNDDKLYVPVDRLHKVGRYKGLSEQEPRLDLLGSQHWLYTKKKVSDAVWKIAQELLDIYARRAMRQGHRFSGPGEFYRELEESFPYDETSGQLKAIGEVLDDLCKARPMDRLICGDVGYGKTEVAARAAFKVIEDGYQVAILVPTTVLAEQHLATFRERFATFPVRIACLNRFRTRAEQKQIIGDLGTGKIDIVIGTHRLLSKDISFQKLGLLVVDEEHRFGVAHKEKIKKIKANVDVLTLTATPIPRTLQMSLVGIRDLSIISTPPRQRRPVKTLLAKRDALIIKEACQRELERQGQVFFLHNRVQSIMQVAARVSDLVPQARVGVAHGQMPTEELEKVLVQFIHHNLDVLVCTTIIESGLDIANANTILIDRADRIGMADLYQLRGRVGRSERQAYAYLLVPSLEHLSSDAERRLQALLEHSDLGEGFQVAMNDLQIRGGGNLLGISQSGHVAAVGYDLYFQLLQDTVADLQARKNGRQPENGDPAFDPEIKLQGEAFLPEDYIRDTALRYQMYRKLSYAGSGSAEELSALAEELEDRFGPLPAPAQAMFTIIAIKQRLTALRIRRLEQGAQRLLFCFDETTTVLPETILAYVQQQNVSRSKNALCRFTPEGHLIVPLDQTTKVMATIDHVLTALAAGRSERQGSTANSAAQRLSGGAIQSTL</sequence>
<dbReference type="InterPro" id="IPR037235">
    <property type="entry name" value="TRCF-like_C_D7"/>
</dbReference>
<dbReference type="GO" id="GO:0005737">
    <property type="term" value="C:cytoplasm"/>
    <property type="evidence" value="ECO:0007669"/>
    <property type="project" value="UniProtKB-SubCell"/>
</dbReference>
<dbReference type="PROSITE" id="PS51257">
    <property type="entry name" value="PROKAR_LIPOPROTEIN"/>
    <property type="match status" value="1"/>
</dbReference>
<dbReference type="FunFam" id="3.40.50.300:FF:000546">
    <property type="entry name" value="Transcription-repair-coupling factor"/>
    <property type="match status" value="1"/>
</dbReference>
<dbReference type="Pfam" id="PF00271">
    <property type="entry name" value="Helicase_C"/>
    <property type="match status" value="1"/>
</dbReference>
<feature type="domain" description="Helicase C-terminal" evidence="16">
    <location>
        <begin position="815"/>
        <end position="974"/>
    </location>
</feature>
<dbReference type="Gene3D" id="3.90.1150.50">
    <property type="entry name" value="Transcription-repair-coupling factor, D7 domain"/>
    <property type="match status" value="1"/>
</dbReference>
<keyword evidence="7 13" id="KW-0067">ATP-binding</keyword>
<dbReference type="CDD" id="cd17991">
    <property type="entry name" value="DEXHc_TRCF"/>
    <property type="match status" value="1"/>
</dbReference>
<dbReference type="InterPro" id="IPR014001">
    <property type="entry name" value="Helicase_ATP-bd"/>
</dbReference>
<dbReference type="Gene3D" id="3.40.50.11180">
    <property type="match status" value="1"/>
</dbReference>
<dbReference type="HAMAP" id="MF_00969">
    <property type="entry name" value="TRCF"/>
    <property type="match status" value="1"/>
</dbReference>
<dbReference type="InterPro" id="IPR005118">
    <property type="entry name" value="TRCF_C"/>
</dbReference>
<dbReference type="SUPFAM" id="SSF141259">
    <property type="entry name" value="CarD-like"/>
    <property type="match status" value="1"/>
</dbReference>
<keyword evidence="5 13" id="KW-0378">Hydrolase</keyword>
<dbReference type="NCBIfam" id="TIGR00580">
    <property type="entry name" value="mfd"/>
    <property type="match status" value="1"/>
</dbReference>
<dbReference type="PROSITE" id="PS51192">
    <property type="entry name" value="HELICASE_ATP_BIND_1"/>
    <property type="match status" value="1"/>
</dbReference>
<dbReference type="InterPro" id="IPR001650">
    <property type="entry name" value="Helicase_C-like"/>
</dbReference>
<dbReference type="GO" id="GO:0003684">
    <property type="term" value="F:damaged DNA binding"/>
    <property type="evidence" value="ECO:0007669"/>
    <property type="project" value="InterPro"/>
</dbReference>
<dbReference type="RefSeq" id="WP_104937318.1">
    <property type="nucleotide sequence ID" value="NZ_CP021255.1"/>
</dbReference>
<dbReference type="EC" id="3.6.4.-" evidence="13"/>
<dbReference type="InterPro" id="IPR036101">
    <property type="entry name" value="CarD-like/TRCF_RID_sf"/>
</dbReference>
<dbReference type="Gene3D" id="3.30.2060.10">
    <property type="entry name" value="Penicillin-binding protein 1b domain"/>
    <property type="match status" value="1"/>
</dbReference>
<keyword evidence="9 13" id="KW-0234">DNA repair</keyword>
<dbReference type="InterPro" id="IPR047112">
    <property type="entry name" value="RecG/Mfd"/>
</dbReference>
<evidence type="ECO:0000256" key="6">
    <source>
        <dbReference type="ARBA" id="ARBA00022806"/>
    </source>
</evidence>
<dbReference type="InterPro" id="IPR027417">
    <property type="entry name" value="P-loop_NTPase"/>
</dbReference>
<dbReference type="GO" id="GO:0003678">
    <property type="term" value="F:DNA helicase activity"/>
    <property type="evidence" value="ECO:0007669"/>
    <property type="project" value="TreeGrafter"/>
</dbReference>
<dbReference type="EMBL" id="CP021255">
    <property type="protein sequence ID" value="AVD72114.1"/>
    <property type="molecule type" value="Genomic_DNA"/>
</dbReference>
<dbReference type="Pfam" id="PF02559">
    <property type="entry name" value="CarD_TRCF_RID"/>
    <property type="match status" value="1"/>
</dbReference>
<evidence type="ECO:0000259" key="16">
    <source>
        <dbReference type="PROSITE" id="PS51194"/>
    </source>
</evidence>
<dbReference type="OrthoDB" id="9804325at2"/>
<dbReference type="Pfam" id="PF00270">
    <property type="entry name" value="DEAD"/>
    <property type="match status" value="1"/>
</dbReference>
<reference evidence="17 18" key="1">
    <citation type="journal article" date="2018" name="MBio">
        <title>Insights into the evolution of host association through the isolation and characterization of a novel human periodontal pathobiont, Desulfobulbus oralis.</title>
        <authorList>
            <person name="Cross K.L."/>
            <person name="Chirania P."/>
            <person name="Xiong W."/>
            <person name="Beall C.J."/>
            <person name="Elkins J.G."/>
            <person name="Giannone R.J."/>
            <person name="Griffen A.L."/>
            <person name="Guss A.M."/>
            <person name="Hettich R.L."/>
            <person name="Joshi S.S."/>
            <person name="Mokrzan E.M."/>
            <person name="Martin R.K."/>
            <person name="Zhulin I.B."/>
            <person name="Leys E.J."/>
            <person name="Podar M."/>
        </authorList>
    </citation>
    <scope>NUCLEOTIDE SEQUENCE [LARGE SCALE GENOMIC DNA]</scope>
    <source>
        <strain evidence="17 18">ORNL</strain>
    </source>
</reference>
<evidence type="ECO:0000256" key="8">
    <source>
        <dbReference type="ARBA" id="ARBA00023125"/>
    </source>
</evidence>
<evidence type="ECO:0000256" key="10">
    <source>
        <dbReference type="ARBA" id="ARBA00061104"/>
    </source>
</evidence>
<dbReference type="InterPro" id="IPR003711">
    <property type="entry name" value="CarD-like/TRCF_RID"/>
</dbReference>
<protein>
    <recommendedName>
        <fullName evidence="12 13">Transcription-repair-coupling factor</fullName>
        <shortName evidence="13">TRCF</shortName>
        <ecNumber evidence="13">3.6.4.-</ecNumber>
    </recommendedName>
</protein>
<keyword evidence="3 13" id="KW-0547">Nucleotide-binding</keyword>
<dbReference type="Pfam" id="PF17757">
    <property type="entry name" value="UvrB_inter"/>
    <property type="match status" value="1"/>
</dbReference>
<keyword evidence="6" id="KW-0347">Helicase</keyword>
<comment type="function">
    <text evidence="13">Couples transcription and DNA repair by recognizing RNA polymerase (RNAP) stalled at DNA lesions. Mediates ATP-dependent release of RNAP and its truncated transcript from the DNA, and recruitment of nucleotide excision repair machinery to the damaged site.</text>
</comment>
<proteinExistence type="inferred from homology"/>
<keyword evidence="8 13" id="KW-0238">DNA-binding</keyword>
<evidence type="ECO:0000256" key="11">
    <source>
        <dbReference type="ARBA" id="ARBA00061399"/>
    </source>
</evidence>
<dbReference type="KEGG" id="deo:CAY53_12025"/>
<dbReference type="Proteomes" id="UP000239867">
    <property type="component" value="Chromosome"/>
</dbReference>
<dbReference type="SMART" id="SM00487">
    <property type="entry name" value="DEXDc"/>
    <property type="match status" value="1"/>
</dbReference>
<keyword evidence="2 13" id="KW-0963">Cytoplasm</keyword>
<dbReference type="Gene3D" id="2.40.10.170">
    <property type="match status" value="1"/>
</dbReference>
<feature type="domain" description="Helicase ATP-binding" evidence="15">
    <location>
        <begin position="638"/>
        <end position="799"/>
    </location>
</feature>
<dbReference type="InterPro" id="IPR041471">
    <property type="entry name" value="UvrB_inter"/>
</dbReference>
<gene>
    <name evidence="13" type="primary">mfd</name>
    <name evidence="17" type="ORF">CAY53_12025</name>
</gene>
<feature type="region of interest" description="Disordered" evidence="14">
    <location>
        <begin position="1181"/>
        <end position="1201"/>
    </location>
</feature>
<evidence type="ECO:0000256" key="2">
    <source>
        <dbReference type="ARBA" id="ARBA00022490"/>
    </source>
</evidence>
<dbReference type="PANTHER" id="PTHR47964:SF1">
    <property type="entry name" value="ATP-DEPENDENT DNA HELICASE HOMOLOG RECG, CHLOROPLASTIC"/>
    <property type="match status" value="1"/>
</dbReference>
<evidence type="ECO:0000256" key="12">
    <source>
        <dbReference type="ARBA" id="ARBA00070128"/>
    </source>
</evidence>
<comment type="subcellular location">
    <subcellularLocation>
        <location evidence="1 13">Cytoplasm</location>
    </subcellularLocation>
</comment>
<keyword evidence="18" id="KW-1185">Reference proteome</keyword>
<evidence type="ECO:0000256" key="1">
    <source>
        <dbReference type="ARBA" id="ARBA00004496"/>
    </source>
</evidence>
<dbReference type="GO" id="GO:0006355">
    <property type="term" value="P:regulation of DNA-templated transcription"/>
    <property type="evidence" value="ECO:0007669"/>
    <property type="project" value="UniProtKB-UniRule"/>
</dbReference>
<name>A0A2L1GR66_9BACT</name>
<evidence type="ECO:0000256" key="3">
    <source>
        <dbReference type="ARBA" id="ARBA00022741"/>
    </source>
</evidence>
<evidence type="ECO:0000256" key="9">
    <source>
        <dbReference type="ARBA" id="ARBA00023204"/>
    </source>
</evidence>
<organism evidence="17 18">
    <name type="scientific">Desulfobulbus oralis</name>
    <dbReference type="NCBI Taxonomy" id="1986146"/>
    <lineage>
        <taxon>Bacteria</taxon>
        <taxon>Pseudomonadati</taxon>
        <taxon>Thermodesulfobacteriota</taxon>
        <taxon>Desulfobulbia</taxon>
        <taxon>Desulfobulbales</taxon>
        <taxon>Desulfobulbaceae</taxon>
        <taxon>Desulfobulbus</taxon>
    </lineage>
</organism>
<dbReference type="InterPro" id="IPR011545">
    <property type="entry name" value="DEAD/DEAH_box_helicase_dom"/>
</dbReference>
<dbReference type="GO" id="GO:0016787">
    <property type="term" value="F:hydrolase activity"/>
    <property type="evidence" value="ECO:0007669"/>
    <property type="project" value="UniProtKB-KW"/>
</dbReference>
<dbReference type="AlphaFoldDB" id="A0A2L1GR66"/>